<dbReference type="InterPro" id="IPR007197">
    <property type="entry name" value="rSAM"/>
</dbReference>
<evidence type="ECO:0000256" key="5">
    <source>
        <dbReference type="ARBA" id="ARBA00023601"/>
    </source>
</evidence>
<evidence type="ECO:0000256" key="4">
    <source>
        <dbReference type="ARBA" id="ARBA00023014"/>
    </source>
</evidence>
<dbReference type="PANTHER" id="PTHR43273">
    <property type="entry name" value="ANAEROBIC SULFATASE-MATURATING ENZYME HOMOLOG ASLB-RELATED"/>
    <property type="match status" value="1"/>
</dbReference>
<dbReference type="InterPro" id="IPR023867">
    <property type="entry name" value="Sulphatase_maturase_rSAM"/>
</dbReference>
<dbReference type="Pfam" id="PF04055">
    <property type="entry name" value="Radical_SAM"/>
    <property type="match status" value="1"/>
</dbReference>
<dbReference type="InterPro" id="IPR013785">
    <property type="entry name" value="Aldolase_TIM"/>
</dbReference>
<evidence type="ECO:0000256" key="1">
    <source>
        <dbReference type="ARBA" id="ARBA00022691"/>
    </source>
</evidence>
<keyword evidence="1" id="KW-0949">S-adenosyl-L-methionine</keyword>
<dbReference type="EMBL" id="JARHTQ010000045">
    <property type="protein sequence ID" value="MDF2261015.1"/>
    <property type="molecule type" value="Genomic_DNA"/>
</dbReference>
<keyword evidence="2" id="KW-0479">Metal-binding</keyword>
<dbReference type="SFLD" id="SFLDS00029">
    <property type="entry name" value="Radical_SAM"/>
    <property type="match status" value="1"/>
</dbReference>
<sequence>MTTAPHEIEQVWGNYFLIGLGNGAAMFDPVRLETVYLTEDETTAVRESGDSIVADLARFGFAPPNSAAPPANFSESVTNRLQDMGIRSAPSHIAGYRIVVTDRCNMKCSYCFVDTNTGNPDMTEEQLRQGLDLLFEVNQGRAEVTYQWFGGEPTIRHDLMRAGDAYARELAAEKGVARIQPTVVTNGAQIRPELIDHFLEYGYGVGVSIDGPPATNSLERVLLSGKPADERIHRNIKRMIDSGVHVGANVTPTDWNVGNLTEIVDYVMSLGIRFIYVNTPIPSHGAWIAHGPDLARNLFEARMRAISQGGMLFSHLDRIYQSLDSRRPRVYEHIQEDGGVNVALLPGGRISVLDLNWRDPRFIFTLDEIRADNAKLGRAAKTLYPFQDCERCPAVAICGGPSQNEHRSCVSTRGYVSPRGMLRLCPYDRRHEVSVLRPRDSIRDSLAAMRRSPAPVGPTCALVCGEDGQCHT</sequence>
<dbReference type="CDD" id="cd01335">
    <property type="entry name" value="Radical_SAM"/>
    <property type="match status" value="1"/>
</dbReference>
<dbReference type="Gene3D" id="3.20.20.70">
    <property type="entry name" value="Aldolase class I"/>
    <property type="match status" value="1"/>
</dbReference>
<evidence type="ECO:0000313" key="7">
    <source>
        <dbReference type="EMBL" id="MDF2261015.1"/>
    </source>
</evidence>
<dbReference type="SFLD" id="SFLDG01067">
    <property type="entry name" value="SPASM/twitch_domain_containing"/>
    <property type="match status" value="1"/>
</dbReference>
<organism evidence="7 8">
    <name type="scientific">Streptantibioticus ferralitis</name>
    <dbReference type="NCBI Taxonomy" id="236510"/>
    <lineage>
        <taxon>Bacteria</taxon>
        <taxon>Bacillati</taxon>
        <taxon>Actinomycetota</taxon>
        <taxon>Actinomycetes</taxon>
        <taxon>Kitasatosporales</taxon>
        <taxon>Streptomycetaceae</taxon>
        <taxon>Streptantibioticus</taxon>
    </lineage>
</organism>
<evidence type="ECO:0000259" key="6">
    <source>
        <dbReference type="Pfam" id="PF04055"/>
    </source>
</evidence>
<feature type="domain" description="Radical SAM core" evidence="6">
    <location>
        <begin position="98"/>
        <end position="247"/>
    </location>
</feature>
<keyword evidence="8" id="KW-1185">Reference proteome</keyword>
<proteinExistence type="inferred from homology"/>
<evidence type="ECO:0000256" key="2">
    <source>
        <dbReference type="ARBA" id="ARBA00022723"/>
    </source>
</evidence>
<comment type="similarity">
    <text evidence="5">Belongs to the radical SAM superfamily. Anaerobic sulfatase-maturating enzyme family.</text>
</comment>
<dbReference type="PANTHER" id="PTHR43273:SF3">
    <property type="entry name" value="ANAEROBIC SULFATASE-MATURATING ENZYME HOMOLOG ASLB-RELATED"/>
    <property type="match status" value="1"/>
</dbReference>
<protein>
    <submittedName>
        <fullName evidence="7">Radical SAM protein</fullName>
    </submittedName>
</protein>
<dbReference type="RefSeq" id="WP_275822200.1">
    <property type="nucleotide sequence ID" value="NZ_BAAANM010000042.1"/>
</dbReference>
<name>A0ABT5ZD87_9ACTN</name>
<keyword evidence="4" id="KW-0411">Iron-sulfur</keyword>
<accession>A0ABT5ZD87</accession>
<evidence type="ECO:0000313" key="8">
    <source>
        <dbReference type="Proteomes" id="UP001220022"/>
    </source>
</evidence>
<evidence type="ECO:0000256" key="3">
    <source>
        <dbReference type="ARBA" id="ARBA00023004"/>
    </source>
</evidence>
<gene>
    <name evidence="7" type="ORF">P2L57_36445</name>
</gene>
<comment type="caution">
    <text evidence="7">The sequence shown here is derived from an EMBL/GenBank/DDBJ whole genome shotgun (WGS) entry which is preliminary data.</text>
</comment>
<keyword evidence="3" id="KW-0408">Iron</keyword>
<dbReference type="InterPro" id="IPR058240">
    <property type="entry name" value="rSAM_sf"/>
</dbReference>
<dbReference type="Proteomes" id="UP001220022">
    <property type="component" value="Unassembled WGS sequence"/>
</dbReference>
<dbReference type="SUPFAM" id="SSF102114">
    <property type="entry name" value="Radical SAM enzymes"/>
    <property type="match status" value="1"/>
</dbReference>
<reference evidence="7 8" key="1">
    <citation type="submission" date="2023-03" db="EMBL/GenBank/DDBJ databases">
        <title>Draft genome sequence of type strain Streptomyces ferralitis JCM 14344.</title>
        <authorList>
            <person name="Klaysubun C."/>
            <person name="Duangmal K."/>
        </authorList>
    </citation>
    <scope>NUCLEOTIDE SEQUENCE [LARGE SCALE GENOMIC DNA]</scope>
    <source>
        <strain evidence="7 8">JCM 14344</strain>
    </source>
</reference>